<comment type="similarity">
    <text evidence="2">Belongs to the acyltransferase 3 family.</text>
</comment>
<feature type="transmembrane region" description="Helical" evidence="7">
    <location>
        <begin position="296"/>
        <end position="320"/>
    </location>
</feature>
<feature type="domain" description="Acyltransferase 3" evidence="8">
    <location>
        <begin position="14"/>
        <end position="322"/>
    </location>
</feature>
<feature type="transmembrane region" description="Helical" evidence="7">
    <location>
        <begin position="114"/>
        <end position="134"/>
    </location>
</feature>
<evidence type="ECO:0000313" key="9">
    <source>
        <dbReference type="EMBL" id="HIS67637.1"/>
    </source>
</evidence>
<keyword evidence="9" id="KW-0808">Transferase</keyword>
<keyword evidence="9" id="KW-0012">Acyltransferase</keyword>
<proteinExistence type="inferred from homology"/>
<comment type="subcellular location">
    <subcellularLocation>
        <location evidence="1">Cell membrane</location>
        <topology evidence="1">Multi-pass membrane protein</topology>
    </subcellularLocation>
</comment>
<feature type="transmembrane region" description="Helical" evidence="7">
    <location>
        <begin position="146"/>
        <end position="165"/>
    </location>
</feature>
<keyword evidence="5 7" id="KW-1133">Transmembrane helix</keyword>
<feature type="transmembrane region" description="Helical" evidence="7">
    <location>
        <begin position="234"/>
        <end position="254"/>
    </location>
</feature>
<accession>A0A9D1FEH1</accession>
<dbReference type="Proteomes" id="UP000824001">
    <property type="component" value="Unassembled WGS sequence"/>
</dbReference>
<feature type="transmembrane region" description="Helical" evidence="7">
    <location>
        <begin position="41"/>
        <end position="59"/>
    </location>
</feature>
<dbReference type="GO" id="GO:0005886">
    <property type="term" value="C:plasma membrane"/>
    <property type="evidence" value="ECO:0007669"/>
    <property type="project" value="UniProtKB-SubCell"/>
</dbReference>
<gene>
    <name evidence="9" type="ORF">IAC18_08725</name>
</gene>
<dbReference type="GO" id="GO:0016413">
    <property type="term" value="F:O-acetyltransferase activity"/>
    <property type="evidence" value="ECO:0007669"/>
    <property type="project" value="TreeGrafter"/>
</dbReference>
<reference evidence="9" key="1">
    <citation type="submission" date="2020-10" db="EMBL/GenBank/DDBJ databases">
        <authorList>
            <person name="Gilroy R."/>
        </authorList>
    </citation>
    <scope>NUCLEOTIDE SEQUENCE</scope>
    <source>
        <strain evidence="9">ChiHjej10B9-9673</strain>
    </source>
</reference>
<sequence>MAAQSPVRRSAPADAARLAAAFFVVLIHSSGTEGAGILWNALSRFGVPVFVILSGYFTLDRPRGARELLRRSARLLAIMLCWSVIYYAWLLASGTREWEGARVMLRYFVTEPVHMWYIYTTVFLYALTPLLGVFCGHASRRQYEYALLLCFGLGGVYELLHAYALSPTLMLIAENAHILRGAGFLFFYLLGGYFRRYELSRRAALALYILAALGLACTMAGAAATSRGGLDERFLSYTTPFVMLTAAGFTLFCLRRRLPPSARLSAAARCTLGVYLLHPMLILIPQHLGIWEPAVLPLWLAVPLRALGVYAVTLAISLLLSRVPAVGRLVA</sequence>
<evidence type="ECO:0000256" key="5">
    <source>
        <dbReference type="ARBA" id="ARBA00022989"/>
    </source>
</evidence>
<feature type="transmembrane region" description="Helical" evidence="7">
    <location>
        <begin position="177"/>
        <end position="194"/>
    </location>
</feature>
<dbReference type="PANTHER" id="PTHR40074:SF2">
    <property type="entry name" value="O-ACETYLTRANSFERASE WECH"/>
    <property type="match status" value="1"/>
</dbReference>
<evidence type="ECO:0000256" key="7">
    <source>
        <dbReference type="SAM" id="Phobius"/>
    </source>
</evidence>
<feature type="transmembrane region" description="Helical" evidence="7">
    <location>
        <begin position="75"/>
        <end position="94"/>
    </location>
</feature>
<evidence type="ECO:0000256" key="2">
    <source>
        <dbReference type="ARBA" id="ARBA00007400"/>
    </source>
</evidence>
<dbReference type="AlphaFoldDB" id="A0A9D1FEH1"/>
<reference evidence="9" key="2">
    <citation type="journal article" date="2021" name="PeerJ">
        <title>Extensive microbial diversity within the chicken gut microbiome revealed by metagenomics and culture.</title>
        <authorList>
            <person name="Gilroy R."/>
            <person name="Ravi A."/>
            <person name="Getino M."/>
            <person name="Pursley I."/>
            <person name="Horton D.L."/>
            <person name="Alikhan N.F."/>
            <person name="Baker D."/>
            <person name="Gharbi K."/>
            <person name="Hall N."/>
            <person name="Watson M."/>
            <person name="Adriaenssens E.M."/>
            <person name="Foster-Nyarko E."/>
            <person name="Jarju S."/>
            <person name="Secka A."/>
            <person name="Antonio M."/>
            <person name="Oren A."/>
            <person name="Chaudhuri R.R."/>
            <person name="La Ragione R."/>
            <person name="Hildebrand F."/>
            <person name="Pallen M.J."/>
        </authorList>
    </citation>
    <scope>NUCLEOTIDE SEQUENCE</scope>
    <source>
        <strain evidence="9">ChiHjej10B9-9673</strain>
    </source>
</reference>
<evidence type="ECO:0000256" key="3">
    <source>
        <dbReference type="ARBA" id="ARBA00022475"/>
    </source>
</evidence>
<keyword evidence="4 7" id="KW-0812">Transmembrane</keyword>
<protein>
    <submittedName>
        <fullName evidence="9">Acyltransferase</fullName>
    </submittedName>
</protein>
<evidence type="ECO:0000259" key="8">
    <source>
        <dbReference type="Pfam" id="PF01757"/>
    </source>
</evidence>
<feature type="transmembrane region" description="Helical" evidence="7">
    <location>
        <begin position="203"/>
        <end position="222"/>
    </location>
</feature>
<evidence type="ECO:0000256" key="1">
    <source>
        <dbReference type="ARBA" id="ARBA00004651"/>
    </source>
</evidence>
<dbReference type="InterPro" id="IPR002656">
    <property type="entry name" value="Acyl_transf_3_dom"/>
</dbReference>
<evidence type="ECO:0000256" key="4">
    <source>
        <dbReference type="ARBA" id="ARBA00022692"/>
    </source>
</evidence>
<keyword evidence="3" id="KW-1003">Cell membrane</keyword>
<dbReference type="PANTHER" id="PTHR40074">
    <property type="entry name" value="O-ACETYLTRANSFERASE WECH"/>
    <property type="match status" value="1"/>
</dbReference>
<dbReference type="GO" id="GO:0009246">
    <property type="term" value="P:enterobacterial common antigen biosynthetic process"/>
    <property type="evidence" value="ECO:0007669"/>
    <property type="project" value="TreeGrafter"/>
</dbReference>
<evidence type="ECO:0000256" key="6">
    <source>
        <dbReference type="ARBA" id="ARBA00023136"/>
    </source>
</evidence>
<keyword evidence="6 7" id="KW-0472">Membrane</keyword>
<dbReference type="Pfam" id="PF01757">
    <property type="entry name" value="Acyl_transf_3"/>
    <property type="match status" value="1"/>
</dbReference>
<organism evidence="9 10">
    <name type="scientific">Candidatus Scatomorpha merdipullorum</name>
    <dbReference type="NCBI Taxonomy" id="2840927"/>
    <lineage>
        <taxon>Bacteria</taxon>
        <taxon>Bacillati</taxon>
        <taxon>Bacillota</taxon>
        <taxon>Clostridia</taxon>
        <taxon>Eubacteriales</taxon>
        <taxon>Candidatus Scatomorpha</taxon>
    </lineage>
</organism>
<dbReference type="EMBL" id="DVJK01000247">
    <property type="protein sequence ID" value="HIS67637.1"/>
    <property type="molecule type" value="Genomic_DNA"/>
</dbReference>
<evidence type="ECO:0000313" key="10">
    <source>
        <dbReference type="Proteomes" id="UP000824001"/>
    </source>
</evidence>
<name>A0A9D1FEH1_9FIRM</name>
<comment type="caution">
    <text evidence="9">The sequence shown here is derived from an EMBL/GenBank/DDBJ whole genome shotgun (WGS) entry which is preliminary data.</text>
</comment>
<feature type="transmembrane region" description="Helical" evidence="7">
    <location>
        <begin position="266"/>
        <end position="284"/>
    </location>
</feature>